<dbReference type="EMBL" id="FQUV01000001">
    <property type="protein sequence ID" value="SHE49861.1"/>
    <property type="molecule type" value="Genomic_DNA"/>
</dbReference>
<dbReference type="Proteomes" id="UP000184144">
    <property type="component" value="Unassembled WGS sequence"/>
</dbReference>
<dbReference type="AlphaFoldDB" id="A0A1M4TZB9"/>
<dbReference type="STRING" id="1486859.SAMN05444273_101599"/>
<feature type="signal peptide" evidence="1">
    <location>
        <begin position="1"/>
        <end position="18"/>
    </location>
</feature>
<keyword evidence="1" id="KW-0732">Signal</keyword>
<organism evidence="2 3">
    <name type="scientific">Litoreibacter ascidiaceicola</name>
    <dbReference type="NCBI Taxonomy" id="1486859"/>
    <lineage>
        <taxon>Bacteria</taxon>
        <taxon>Pseudomonadati</taxon>
        <taxon>Pseudomonadota</taxon>
        <taxon>Alphaproteobacteria</taxon>
        <taxon>Rhodobacterales</taxon>
        <taxon>Roseobacteraceae</taxon>
        <taxon>Litoreibacter</taxon>
    </lineage>
</organism>
<name>A0A1M4TZB9_9RHOB</name>
<sequence length="164" mass="16584">MSRLALVFALCAPLSAMAQIDARFVEGAPKDTFTFVNSGCALGAATVVLDMTGSAGGLIFDTEGGGAGVEVFQPFESVSGDVASVTVSDGADVLSLSVSDWPEGAEISFTIDVDDVLRHGDLGQTQVSGGEIAGAEVRINAGGASGFAVFDNTRRATIRGFCGA</sequence>
<feature type="chain" id="PRO_5013268275" description="Aggregation factor core protein MAFp3" evidence="1">
    <location>
        <begin position="19"/>
        <end position="164"/>
    </location>
</feature>
<accession>A0A1M4TZB9</accession>
<protein>
    <recommendedName>
        <fullName evidence="4">Aggregation factor core protein MAFp3</fullName>
    </recommendedName>
</protein>
<evidence type="ECO:0000313" key="2">
    <source>
        <dbReference type="EMBL" id="SHE49861.1"/>
    </source>
</evidence>
<keyword evidence="3" id="KW-1185">Reference proteome</keyword>
<evidence type="ECO:0008006" key="4">
    <source>
        <dbReference type="Google" id="ProtNLM"/>
    </source>
</evidence>
<gene>
    <name evidence="2" type="ORF">SAMN05444273_101599</name>
</gene>
<evidence type="ECO:0000256" key="1">
    <source>
        <dbReference type="SAM" id="SignalP"/>
    </source>
</evidence>
<proteinExistence type="predicted"/>
<evidence type="ECO:0000313" key="3">
    <source>
        <dbReference type="Proteomes" id="UP000184144"/>
    </source>
</evidence>
<reference evidence="3" key="1">
    <citation type="submission" date="2016-11" db="EMBL/GenBank/DDBJ databases">
        <authorList>
            <person name="Varghese N."/>
            <person name="Submissions S."/>
        </authorList>
    </citation>
    <scope>NUCLEOTIDE SEQUENCE [LARGE SCALE GENOMIC DNA]</scope>
    <source>
        <strain evidence="3">DSM 100566</strain>
    </source>
</reference>